<evidence type="ECO:0000313" key="8">
    <source>
        <dbReference type="EMBL" id="BBE36053.1"/>
    </source>
</evidence>
<accession>A0AAD1D8Z0</accession>
<evidence type="ECO:0000313" key="10">
    <source>
        <dbReference type="Proteomes" id="UP000275727"/>
    </source>
</evidence>
<keyword evidence="2" id="KW-1003">Cell membrane</keyword>
<sequence length="263" mass="29559">MIVRRHRLPVRLWHWTNAVAVFVLLMSGLMIFNAHPRLYWGAYGANPDPAWLEIYATRTSGMLRIGDLRVETTGVLGRWTDPEGISRARAFPYWATIPSNYNLALARRWHIAFAWILAVVGSLYLIWAIAGRHTAALLPGRQELAPRRLWKDIKAHARLRFPHGEDALRYNPLQKLAYTVVVFALLPAMVLSGLAMSPAMDAAWPWLVDMFGGRQSARSVHFISAMLIAAFIAVHLLMVLLAGPLKGIGSMVTGRYRMPDDTP</sequence>
<evidence type="ECO:0000313" key="9">
    <source>
        <dbReference type="EMBL" id="RKS88241.1"/>
    </source>
</evidence>
<evidence type="ECO:0000313" key="11">
    <source>
        <dbReference type="Proteomes" id="UP000276029"/>
    </source>
</evidence>
<reference evidence="8 10" key="1">
    <citation type="submission" date="2018-06" db="EMBL/GenBank/DDBJ databases">
        <title>Complete Genome Sequence of the Microcystin-Degrading Bacterium Sphingosinicella microcystinivorans Strain B-9.</title>
        <authorList>
            <person name="Jin H."/>
            <person name="Nishizawa T."/>
            <person name="Guo Y."/>
            <person name="Nishizawa A."/>
            <person name="Park H."/>
            <person name="Kato H."/>
            <person name="Tsuji K."/>
            <person name="Harada K."/>
        </authorList>
    </citation>
    <scope>NUCLEOTIDE SEQUENCE [LARGE SCALE GENOMIC DNA]</scope>
    <source>
        <strain evidence="8 10">B9</strain>
    </source>
</reference>
<protein>
    <submittedName>
        <fullName evidence="9">Ni/Fe-hydrogenase b-type cytochrome subunit</fullName>
    </submittedName>
</protein>
<evidence type="ECO:0000256" key="5">
    <source>
        <dbReference type="ARBA" id="ARBA00023136"/>
    </source>
</evidence>
<dbReference type="GO" id="GO:0022904">
    <property type="term" value="P:respiratory electron transport chain"/>
    <property type="evidence" value="ECO:0007669"/>
    <property type="project" value="InterPro"/>
</dbReference>
<gene>
    <name evidence="9" type="ORF">DFR51_2889</name>
    <name evidence="8" type="ORF">SmB9_37110</name>
</gene>
<dbReference type="PANTHER" id="PTHR30485">
    <property type="entry name" value="NI/FE-HYDROGENASE 1 B-TYPE CYTOCHROME SUBUNIT"/>
    <property type="match status" value="1"/>
</dbReference>
<feature type="transmembrane region" description="Helical" evidence="6">
    <location>
        <begin position="109"/>
        <end position="130"/>
    </location>
</feature>
<comment type="subcellular location">
    <subcellularLocation>
        <location evidence="1">Cell membrane</location>
        <topology evidence="1">Multi-pass membrane protein</topology>
    </subcellularLocation>
</comment>
<dbReference type="Proteomes" id="UP000275727">
    <property type="component" value="Chromosome"/>
</dbReference>
<organism evidence="8 10">
    <name type="scientific">Sphingosinicella microcystinivorans</name>
    <dbReference type="NCBI Taxonomy" id="335406"/>
    <lineage>
        <taxon>Bacteria</taxon>
        <taxon>Pseudomonadati</taxon>
        <taxon>Pseudomonadota</taxon>
        <taxon>Alphaproteobacteria</taxon>
        <taxon>Sphingomonadales</taxon>
        <taxon>Sphingosinicellaceae</taxon>
        <taxon>Sphingosinicella</taxon>
    </lineage>
</organism>
<evidence type="ECO:0000256" key="6">
    <source>
        <dbReference type="SAM" id="Phobius"/>
    </source>
</evidence>
<evidence type="ECO:0000256" key="3">
    <source>
        <dbReference type="ARBA" id="ARBA00022692"/>
    </source>
</evidence>
<evidence type="ECO:0000256" key="1">
    <source>
        <dbReference type="ARBA" id="ARBA00004651"/>
    </source>
</evidence>
<evidence type="ECO:0000256" key="2">
    <source>
        <dbReference type="ARBA" id="ARBA00022475"/>
    </source>
</evidence>
<dbReference type="Gene3D" id="1.20.950.20">
    <property type="entry name" value="Transmembrane di-heme cytochromes, Chain C"/>
    <property type="match status" value="1"/>
</dbReference>
<dbReference type="EMBL" id="AP018711">
    <property type="protein sequence ID" value="BBE36053.1"/>
    <property type="molecule type" value="Genomic_DNA"/>
</dbReference>
<feature type="transmembrane region" description="Helical" evidence="6">
    <location>
        <begin position="220"/>
        <end position="241"/>
    </location>
</feature>
<dbReference type="InterPro" id="IPR051542">
    <property type="entry name" value="Hydrogenase_cytochrome"/>
</dbReference>
<dbReference type="Pfam" id="PF01292">
    <property type="entry name" value="Ni_hydr_CYTB"/>
    <property type="match status" value="1"/>
</dbReference>
<proteinExistence type="predicted"/>
<feature type="transmembrane region" description="Helical" evidence="6">
    <location>
        <begin position="12"/>
        <end position="32"/>
    </location>
</feature>
<feature type="domain" description="Cytochrome b561 bacterial/Ni-hydrogenase" evidence="7">
    <location>
        <begin position="5"/>
        <end position="254"/>
    </location>
</feature>
<dbReference type="Proteomes" id="UP000276029">
    <property type="component" value="Unassembled WGS sequence"/>
</dbReference>
<evidence type="ECO:0000259" key="7">
    <source>
        <dbReference type="Pfam" id="PF01292"/>
    </source>
</evidence>
<dbReference type="AlphaFoldDB" id="A0AAD1D8Z0"/>
<feature type="transmembrane region" description="Helical" evidence="6">
    <location>
        <begin position="176"/>
        <end position="200"/>
    </location>
</feature>
<dbReference type="KEGG" id="smic:SmB9_37110"/>
<evidence type="ECO:0000256" key="4">
    <source>
        <dbReference type="ARBA" id="ARBA00022989"/>
    </source>
</evidence>
<dbReference type="PANTHER" id="PTHR30485:SF1">
    <property type="entry name" value="CYTOCHROME YDHU-RELATED"/>
    <property type="match status" value="1"/>
</dbReference>
<keyword evidence="11" id="KW-1185">Reference proteome</keyword>
<dbReference type="RefSeq" id="WP_121052291.1">
    <property type="nucleotide sequence ID" value="NZ_AP018711.1"/>
</dbReference>
<keyword evidence="3 6" id="KW-0812">Transmembrane</keyword>
<dbReference type="InterPro" id="IPR011577">
    <property type="entry name" value="Cyt_b561_bac/Ni-Hgenase"/>
</dbReference>
<dbReference type="SUPFAM" id="SSF81342">
    <property type="entry name" value="Transmembrane di-heme cytochromes"/>
    <property type="match status" value="1"/>
</dbReference>
<reference evidence="9 11" key="2">
    <citation type="submission" date="2018-10" db="EMBL/GenBank/DDBJ databases">
        <title>Genomic Encyclopedia of Type Strains, Phase IV (KMG-IV): sequencing the most valuable type-strain genomes for metagenomic binning, comparative biology and taxonomic classification.</title>
        <authorList>
            <person name="Goeker M."/>
        </authorList>
    </citation>
    <scope>NUCLEOTIDE SEQUENCE [LARGE SCALE GENOMIC DNA]</scope>
    <source>
        <strain evidence="9 11">DSM 19791</strain>
    </source>
</reference>
<dbReference type="InterPro" id="IPR016174">
    <property type="entry name" value="Di-haem_cyt_TM"/>
</dbReference>
<keyword evidence="4 6" id="KW-1133">Transmembrane helix</keyword>
<name>A0AAD1D8Z0_SPHMI</name>
<dbReference type="GO" id="GO:0020037">
    <property type="term" value="F:heme binding"/>
    <property type="evidence" value="ECO:0007669"/>
    <property type="project" value="TreeGrafter"/>
</dbReference>
<dbReference type="GO" id="GO:0005886">
    <property type="term" value="C:plasma membrane"/>
    <property type="evidence" value="ECO:0007669"/>
    <property type="project" value="UniProtKB-SubCell"/>
</dbReference>
<dbReference type="EMBL" id="RBWX01000009">
    <property type="protein sequence ID" value="RKS88241.1"/>
    <property type="molecule type" value="Genomic_DNA"/>
</dbReference>
<dbReference type="GO" id="GO:0009055">
    <property type="term" value="F:electron transfer activity"/>
    <property type="evidence" value="ECO:0007669"/>
    <property type="project" value="InterPro"/>
</dbReference>
<keyword evidence="5 6" id="KW-0472">Membrane</keyword>